<gene>
    <name evidence="6" type="ORF">NNL38_00905</name>
</gene>
<dbReference type="RefSeq" id="WP_255389173.1">
    <property type="nucleotide sequence ID" value="NZ_CP101508.1"/>
</dbReference>
<evidence type="ECO:0000313" key="7">
    <source>
        <dbReference type="Proteomes" id="UP001057998"/>
    </source>
</evidence>
<feature type="chain" id="PRO_5047115391" evidence="5">
    <location>
        <begin position="25"/>
        <end position="160"/>
    </location>
</feature>
<dbReference type="NCBIfam" id="NF009391">
    <property type="entry name" value="PRK12750.1"/>
    <property type="match status" value="1"/>
</dbReference>
<accession>A0ABY5GG74</accession>
<dbReference type="InterPro" id="IPR012899">
    <property type="entry name" value="LTXXQ"/>
</dbReference>
<dbReference type="Pfam" id="PF07813">
    <property type="entry name" value="LTXXQ"/>
    <property type="match status" value="1"/>
</dbReference>
<protein>
    <submittedName>
        <fullName evidence="6">CpxP family protein</fullName>
    </submittedName>
</protein>
<dbReference type="Proteomes" id="UP001057998">
    <property type="component" value="Chromosome 1"/>
</dbReference>
<keyword evidence="3 5" id="KW-0732">Signal</keyword>
<reference evidence="6" key="1">
    <citation type="submission" date="2022-07" db="EMBL/GenBank/DDBJ databases">
        <title>Genome sequencing of Photobacterium atrarenae GJH2-4.</title>
        <authorList>
            <person name="Park S.-J."/>
        </authorList>
    </citation>
    <scope>NUCLEOTIDE SEQUENCE</scope>
    <source>
        <strain evidence="6">GJH2-4</strain>
    </source>
</reference>
<keyword evidence="7" id="KW-1185">Reference proteome</keyword>
<feature type="signal peptide" evidence="5">
    <location>
        <begin position="1"/>
        <end position="24"/>
    </location>
</feature>
<dbReference type="EMBL" id="CP101508">
    <property type="protein sequence ID" value="UTV27918.1"/>
    <property type="molecule type" value="Genomic_DNA"/>
</dbReference>
<evidence type="ECO:0000256" key="2">
    <source>
        <dbReference type="ARBA" id="ARBA00008441"/>
    </source>
</evidence>
<keyword evidence="4" id="KW-0574">Periplasm</keyword>
<dbReference type="Gene3D" id="1.20.120.1490">
    <property type="match status" value="1"/>
</dbReference>
<comment type="subcellular location">
    <subcellularLocation>
        <location evidence="1">Periplasm</location>
    </subcellularLocation>
</comment>
<organism evidence="6 7">
    <name type="scientific">Photobacterium atrarenae</name>
    <dbReference type="NCBI Taxonomy" id="865757"/>
    <lineage>
        <taxon>Bacteria</taxon>
        <taxon>Pseudomonadati</taxon>
        <taxon>Pseudomonadota</taxon>
        <taxon>Gammaproteobacteria</taxon>
        <taxon>Vibrionales</taxon>
        <taxon>Vibrionaceae</taxon>
        <taxon>Photobacterium</taxon>
    </lineage>
</organism>
<dbReference type="PANTHER" id="PTHR38102:SF1">
    <property type="entry name" value="PERIPLASMIC CHAPERONE SPY"/>
    <property type="match status" value="1"/>
</dbReference>
<sequence length="160" mass="18183">MKKMKTMMLAMTLPLLIGSASVLAYGGHHGKGEGRGGCGMDGGRKLMYELDLSDDQKQQLKTMRQTKREAMKAGFADQREPMRAHYQQMQALVLADSFDEVAARELAQSMVEQQVGRRVAMMESRHEILSVLTEAQKTQYRQLMAERQAECQQRWADKNQ</sequence>
<evidence type="ECO:0000256" key="5">
    <source>
        <dbReference type="SAM" id="SignalP"/>
    </source>
</evidence>
<name>A0ABY5GG74_9GAMM</name>
<dbReference type="InterPro" id="IPR052211">
    <property type="entry name" value="Cpx_auxiliary_protein"/>
</dbReference>
<evidence type="ECO:0000256" key="1">
    <source>
        <dbReference type="ARBA" id="ARBA00004418"/>
    </source>
</evidence>
<evidence type="ECO:0000256" key="4">
    <source>
        <dbReference type="ARBA" id="ARBA00022764"/>
    </source>
</evidence>
<dbReference type="PANTHER" id="PTHR38102">
    <property type="entry name" value="PERIPLASMIC CHAPERONE SPY"/>
    <property type="match status" value="1"/>
</dbReference>
<evidence type="ECO:0000256" key="3">
    <source>
        <dbReference type="ARBA" id="ARBA00022729"/>
    </source>
</evidence>
<comment type="similarity">
    <text evidence="2">Belongs to the CpxP/Spy family.</text>
</comment>
<proteinExistence type="inferred from homology"/>
<dbReference type="CDD" id="cd09916">
    <property type="entry name" value="CpxP_like"/>
    <property type="match status" value="1"/>
</dbReference>
<evidence type="ECO:0000313" key="6">
    <source>
        <dbReference type="EMBL" id="UTV27918.1"/>
    </source>
</evidence>